<dbReference type="Proteomes" id="UP000092574">
    <property type="component" value="Chromosome"/>
</dbReference>
<dbReference type="AlphaFoldDB" id="A0A1C7I4Y1"/>
<dbReference type="InterPro" id="IPR002797">
    <property type="entry name" value="Polysacc_synth"/>
</dbReference>
<evidence type="ECO:0000313" key="8">
    <source>
        <dbReference type="Proteomes" id="UP000092574"/>
    </source>
</evidence>
<evidence type="ECO:0000256" key="1">
    <source>
        <dbReference type="ARBA" id="ARBA00004651"/>
    </source>
</evidence>
<dbReference type="STRING" id="1796616.A4V09_02390"/>
<comment type="subcellular location">
    <subcellularLocation>
        <location evidence="1">Cell membrane</location>
        <topology evidence="1">Multi-pass membrane protein</topology>
    </subcellularLocation>
</comment>
<feature type="transmembrane region" description="Helical" evidence="6">
    <location>
        <begin position="51"/>
        <end position="73"/>
    </location>
</feature>
<evidence type="ECO:0000256" key="4">
    <source>
        <dbReference type="ARBA" id="ARBA00022989"/>
    </source>
</evidence>
<evidence type="ECO:0000256" key="3">
    <source>
        <dbReference type="ARBA" id="ARBA00022692"/>
    </source>
</evidence>
<sequence>MKKNMKNDYKGGKKLSMKQSILWNSWGSMFYLGCQWLLTILVVRISGVEDAGLLSLAMSVSNIWYSLAVYGMRNFQVSDTNEKYSNGLYISSRIFTGSAALFGCMAYTVVLSYSLEQKICIIIYFVYKLSEALFDVFAGIYQKLWRLDYVGKSLTIRGILTLGTFSAALFLSGNLALTLFGMTVCCMLSVCLYDIHFAGKITNIRVSWDKKKLKELLIECFPLVVYTMLSTAIGTIPRLFIERYLGNYKLGIYGSVATPTLIIQMGATYIFNPFVTLFAERYHQKNKKGFLNALALCSAAVAGLAVAGVIGGKFLGKWGLHLLLGEEVAAHSDLLIPLIICTVLTAFAWLLCGVLTAIRDFKGLVAANAAAVAVSYISSAILVRRYDMQGGSAALALATIVEIIFLALCLTKSVHDNFTVNGQTENSKLKRNGAVRKDERI</sequence>
<keyword evidence="5 6" id="KW-0472">Membrane</keyword>
<organism evidence="7 8">
    <name type="scientific">Blautia pseudococcoides</name>
    <dbReference type="NCBI Taxonomy" id="1796616"/>
    <lineage>
        <taxon>Bacteria</taxon>
        <taxon>Bacillati</taxon>
        <taxon>Bacillota</taxon>
        <taxon>Clostridia</taxon>
        <taxon>Lachnospirales</taxon>
        <taxon>Lachnospiraceae</taxon>
        <taxon>Blautia</taxon>
    </lineage>
</organism>
<dbReference type="OrthoDB" id="3246647at2"/>
<reference evidence="7" key="1">
    <citation type="submission" date="2017-04" db="EMBL/GenBank/DDBJ databases">
        <title>Complete Genome Sequences of Twelve Strains of a Stable Defined Moderately Diverse Mouse Microbiota 2 (sDMDMm2).</title>
        <authorList>
            <person name="Uchimura Y."/>
            <person name="Wyss M."/>
            <person name="Brugiroux S."/>
            <person name="Limenitakis J.P."/>
            <person name="Stecher B."/>
            <person name="McCoy K.D."/>
            <person name="Macpherson A.J."/>
        </authorList>
    </citation>
    <scope>NUCLEOTIDE SEQUENCE</scope>
    <source>
        <strain evidence="7">YL58</strain>
    </source>
</reference>
<feature type="transmembrane region" description="Helical" evidence="6">
    <location>
        <begin position="365"/>
        <end position="383"/>
    </location>
</feature>
<feature type="transmembrane region" description="Helical" evidence="6">
    <location>
        <begin position="261"/>
        <end position="279"/>
    </location>
</feature>
<dbReference type="GO" id="GO:0005886">
    <property type="term" value="C:plasma membrane"/>
    <property type="evidence" value="ECO:0007669"/>
    <property type="project" value="UniProtKB-SubCell"/>
</dbReference>
<name>A0A1C7I4Y1_9FIRM</name>
<feature type="transmembrane region" description="Helical" evidence="6">
    <location>
        <begin position="121"/>
        <end position="142"/>
    </location>
</feature>
<dbReference type="PANTHER" id="PTHR30250">
    <property type="entry name" value="PST FAMILY PREDICTED COLANIC ACID TRANSPORTER"/>
    <property type="match status" value="1"/>
</dbReference>
<dbReference type="RefSeq" id="WP_065540938.1">
    <property type="nucleotide sequence ID" value="NZ_CP015405.2"/>
</dbReference>
<gene>
    <name evidence="7" type="ORF">A4V09_02390</name>
</gene>
<dbReference type="InterPro" id="IPR050833">
    <property type="entry name" value="Poly_Biosynth_Transport"/>
</dbReference>
<keyword evidence="8" id="KW-1185">Reference proteome</keyword>
<evidence type="ECO:0000256" key="2">
    <source>
        <dbReference type="ARBA" id="ARBA00022475"/>
    </source>
</evidence>
<feature type="transmembrane region" description="Helical" evidence="6">
    <location>
        <begin position="154"/>
        <end position="171"/>
    </location>
</feature>
<accession>A0A1C7I4Y1</accession>
<feature type="transmembrane region" description="Helical" evidence="6">
    <location>
        <begin position="216"/>
        <end position="241"/>
    </location>
</feature>
<feature type="transmembrane region" description="Helical" evidence="6">
    <location>
        <begin position="291"/>
        <end position="314"/>
    </location>
</feature>
<dbReference type="Pfam" id="PF01943">
    <property type="entry name" value="Polysacc_synt"/>
    <property type="match status" value="1"/>
</dbReference>
<keyword evidence="2" id="KW-1003">Cell membrane</keyword>
<evidence type="ECO:0008006" key="9">
    <source>
        <dbReference type="Google" id="ProtNLM"/>
    </source>
</evidence>
<feature type="transmembrane region" description="Helical" evidence="6">
    <location>
        <begin position="21"/>
        <end position="45"/>
    </location>
</feature>
<feature type="transmembrane region" description="Helical" evidence="6">
    <location>
        <begin position="389"/>
        <end position="410"/>
    </location>
</feature>
<dbReference type="KEGG" id="byl:A4V09_02390"/>
<feature type="transmembrane region" description="Helical" evidence="6">
    <location>
        <begin position="177"/>
        <end position="195"/>
    </location>
</feature>
<evidence type="ECO:0000313" key="7">
    <source>
        <dbReference type="EMBL" id="ANU74710.1"/>
    </source>
</evidence>
<proteinExistence type="predicted"/>
<evidence type="ECO:0000256" key="6">
    <source>
        <dbReference type="SAM" id="Phobius"/>
    </source>
</evidence>
<dbReference type="EMBL" id="CP015405">
    <property type="protein sequence ID" value="ANU74710.1"/>
    <property type="molecule type" value="Genomic_DNA"/>
</dbReference>
<dbReference type="PANTHER" id="PTHR30250:SF11">
    <property type="entry name" value="O-ANTIGEN TRANSPORTER-RELATED"/>
    <property type="match status" value="1"/>
</dbReference>
<evidence type="ECO:0000256" key="5">
    <source>
        <dbReference type="ARBA" id="ARBA00023136"/>
    </source>
</evidence>
<feature type="transmembrane region" description="Helical" evidence="6">
    <location>
        <begin position="334"/>
        <end position="358"/>
    </location>
</feature>
<keyword evidence="3 6" id="KW-0812">Transmembrane</keyword>
<feature type="transmembrane region" description="Helical" evidence="6">
    <location>
        <begin position="94"/>
        <end position="115"/>
    </location>
</feature>
<protein>
    <recommendedName>
        <fullName evidence="9">O-antigen/teichoic acid export membrane protein</fullName>
    </recommendedName>
</protein>
<keyword evidence="4 6" id="KW-1133">Transmembrane helix</keyword>